<dbReference type="Proteomes" id="UP000319514">
    <property type="component" value="Unassembled WGS sequence"/>
</dbReference>
<gene>
    <name evidence="2" type="ORF">FB474_0247</name>
</gene>
<reference evidence="2 3" key="1">
    <citation type="submission" date="2019-06" db="EMBL/GenBank/DDBJ databases">
        <title>Sequencing the genomes of 1000 actinobacteria strains.</title>
        <authorList>
            <person name="Klenk H.-P."/>
        </authorList>
    </citation>
    <scope>NUCLEOTIDE SEQUENCE [LARGE SCALE GENOMIC DNA]</scope>
    <source>
        <strain evidence="2 3">DSM 18082</strain>
    </source>
</reference>
<evidence type="ECO:0000256" key="1">
    <source>
        <dbReference type="SAM" id="Phobius"/>
    </source>
</evidence>
<accession>A0A542ZF16</accession>
<organism evidence="2 3">
    <name type="scientific">Oryzihumus leptocrescens</name>
    <dbReference type="NCBI Taxonomy" id="297536"/>
    <lineage>
        <taxon>Bacteria</taxon>
        <taxon>Bacillati</taxon>
        <taxon>Actinomycetota</taxon>
        <taxon>Actinomycetes</taxon>
        <taxon>Micrococcales</taxon>
        <taxon>Intrasporangiaceae</taxon>
        <taxon>Oryzihumus</taxon>
    </lineage>
</organism>
<evidence type="ECO:0000313" key="2">
    <source>
        <dbReference type="EMBL" id="TQL58907.1"/>
    </source>
</evidence>
<evidence type="ECO:0000313" key="3">
    <source>
        <dbReference type="Proteomes" id="UP000319514"/>
    </source>
</evidence>
<keyword evidence="3" id="KW-1185">Reference proteome</keyword>
<keyword evidence="1" id="KW-0812">Transmembrane</keyword>
<feature type="transmembrane region" description="Helical" evidence="1">
    <location>
        <begin position="6"/>
        <end position="26"/>
    </location>
</feature>
<proteinExistence type="predicted"/>
<comment type="caution">
    <text evidence="2">The sequence shown here is derived from an EMBL/GenBank/DDBJ whole genome shotgun (WGS) entry which is preliminary data.</text>
</comment>
<dbReference type="EMBL" id="VFOQ01000001">
    <property type="protein sequence ID" value="TQL58907.1"/>
    <property type="molecule type" value="Genomic_DNA"/>
</dbReference>
<sequence>MMFGGFGWLVGIAAFILAELIAPAALDLDTAAPETSAGAVARQEAASQLTTIGLLVVAAAALWPFRNDHEGQGALLALVVACAEWSGPRLVSAVQNWRTRRT</sequence>
<dbReference type="RefSeq" id="WP_141786989.1">
    <property type="nucleotide sequence ID" value="NZ_BAAAKX010000003.1"/>
</dbReference>
<keyword evidence="1" id="KW-0472">Membrane</keyword>
<name>A0A542ZF16_9MICO</name>
<dbReference type="AlphaFoldDB" id="A0A542ZF16"/>
<protein>
    <submittedName>
        <fullName evidence="2">Uncharacterized protein</fullName>
    </submittedName>
</protein>
<keyword evidence="1" id="KW-1133">Transmembrane helix</keyword>
<feature type="transmembrane region" description="Helical" evidence="1">
    <location>
        <begin position="46"/>
        <end position="65"/>
    </location>
</feature>